<comment type="similarity">
    <text evidence="3">Belongs to the eukaryotic AdoMetDC family.</text>
</comment>
<evidence type="ECO:0000256" key="17">
    <source>
        <dbReference type="PIRSR" id="PIRSR001355-3"/>
    </source>
</evidence>
<sequence>MTADAPVLHNPVFEGSEKRVEIDFSFDGPTAAPAGLRGLSREQLDELMTQACCAIVSSRSNDNFDAYVLSESSLFVYPTKWVLKTCGTTRLLYSVPSLLDAAAALGLRPRRCKYTRASFLFPDQQLHPHTGFDDEVCYLDKLFGQLDPAGRQAYILGEDQHGLQWHVYLAGRLDTASVLSRATFNLEMCMTELCTEAAQQFVRTDKFVSSEQTTRDSGIVHLKPGALLDDYVFEPCGYSMNGILGTGFITIHVTPEAGFSYASVELSGCREDVLDPAQVVGRALQIFNPGRISIAMSVDDAGAEGAAEWGCMMSDLPPGYQYQAANRQQLACGGSVLFITLFKAPA</sequence>
<evidence type="ECO:0000256" key="10">
    <source>
        <dbReference type="ARBA" id="ARBA00023145"/>
    </source>
</evidence>
<dbReference type="GO" id="GO:0004014">
    <property type="term" value="F:adenosylmethionine decarboxylase activity"/>
    <property type="evidence" value="ECO:0007669"/>
    <property type="project" value="UniProtKB-EC"/>
</dbReference>
<keyword evidence="13" id="KW-0670">Pyruvate</keyword>
<feature type="binding site" evidence="16">
    <location>
        <position position="256"/>
    </location>
    <ligand>
        <name>substrate</name>
    </ligand>
</feature>
<feature type="active site" description="Proton acceptor; for processing activity" evidence="15">
    <location>
        <position position="239"/>
    </location>
</feature>
<keyword evidence="11" id="KW-0456">Lyase</keyword>
<feature type="non-terminal residue" evidence="20">
    <location>
        <position position="346"/>
    </location>
</feature>
<dbReference type="PANTHER" id="PTHR11570:SF0">
    <property type="entry name" value="S-ADENOSYLMETHIONINE DECARBOXYLASE PROENZYME"/>
    <property type="match status" value="1"/>
</dbReference>
<evidence type="ECO:0000256" key="13">
    <source>
        <dbReference type="ARBA" id="ARBA00023317"/>
    </source>
</evidence>
<dbReference type="AlphaFoldDB" id="A0A699Z047"/>
<evidence type="ECO:0000256" key="11">
    <source>
        <dbReference type="ARBA" id="ARBA00023239"/>
    </source>
</evidence>
<evidence type="ECO:0000256" key="8">
    <source>
        <dbReference type="ARBA" id="ARBA00023066"/>
    </source>
</evidence>
<dbReference type="EC" id="4.1.1.50" evidence="4"/>
<evidence type="ECO:0000256" key="1">
    <source>
        <dbReference type="ARBA" id="ARBA00001928"/>
    </source>
</evidence>
<dbReference type="Gene3D" id="3.60.90.10">
    <property type="entry name" value="S-adenosylmethionine decarboxylase"/>
    <property type="match status" value="1"/>
</dbReference>
<evidence type="ECO:0000256" key="19">
    <source>
        <dbReference type="PIRSR" id="PIRSR001355-5"/>
    </source>
</evidence>
<evidence type="ECO:0000256" key="4">
    <source>
        <dbReference type="ARBA" id="ARBA00012357"/>
    </source>
</evidence>
<evidence type="ECO:0000313" key="20">
    <source>
        <dbReference type="EMBL" id="GFH15923.1"/>
    </source>
</evidence>
<proteinExistence type="inferred from homology"/>
<reference evidence="20 21" key="1">
    <citation type="submission" date="2020-02" db="EMBL/GenBank/DDBJ databases">
        <title>Draft genome sequence of Haematococcus lacustris strain NIES-144.</title>
        <authorList>
            <person name="Morimoto D."/>
            <person name="Nakagawa S."/>
            <person name="Yoshida T."/>
            <person name="Sawayama S."/>
        </authorList>
    </citation>
    <scope>NUCLEOTIDE SEQUENCE [LARGE SCALE GENOMIC DNA]</scope>
    <source>
        <strain evidence="20 21">NIES-144</strain>
    </source>
</reference>
<comment type="caution">
    <text evidence="20">The sequence shown here is derived from an EMBL/GenBank/DDBJ whole genome shotgun (WGS) entry which is preliminary data.</text>
</comment>
<keyword evidence="6" id="KW-0210">Decarboxylase</keyword>
<dbReference type="SUPFAM" id="SSF56276">
    <property type="entry name" value="S-adenosylmethionine decarboxylase"/>
    <property type="match status" value="1"/>
</dbReference>
<dbReference type="EMBL" id="BLLF01000920">
    <property type="protein sequence ID" value="GFH15923.1"/>
    <property type="molecule type" value="Genomic_DNA"/>
</dbReference>
<dbReference type="PROSITE" id="PS01336">
    <property type="entry name" value="ADOMETDC"/>
    <property type="match status" value="1"/>
</dbReference>
<dbReference type="InterPro" id="IPR016067">
    <property type="entry name" value="S-AdoMet_deCO2ase_core"/>
</dbReference>
<dbReference type="PANTHER" id="PTHR11570">
    <property type="entry name" value="S-ADENOSYLMETHIONINE DECARBOXYLASE"/>
    <property type="match status" value="1"/>
</dbReference>
<organism evidence="20 21">
    <name type="scientific">Haematococcus lacustris</name>
    <name type="common">Green alga</name>
    <name type="synonym">Haematococcus pluvialis</name>
    <dbReference type="NCBI Taxonomy" id="44745"/>
    <lineage>
        <taxon>Eukaryota</taxon>
        <taxon>Viridiplantae</taxon>
        <taxon>Chlorophyta</taxon>
        <taxon>core chlorophytes</taxon>
        <taxon>Chlorophyceae</taxon>
        <taxon>CS clade</taxon>
        <taxon>Chlamydomonadales</taxon>
        <taxon>Haematococcaceae</taxon>
        <taxon>Haematococcus</taxon>
    </lineage>
</organism>
<evidence type="ECO:0000313" key="21">
    <source>
        <dbReference type="Proteomes" id="UP000485058"/>
    </source>
</evidence>
<dbReference type="GO" id="GO:0005829">
    <property type="term" value="C:cytosol"/>
    <property type="evidence" value="ECO:0007669"/>
    <property type="project" value="TreeGrafter"/>
</dbReference>
<dbReference type="Gene3D" id="3.30.360.50">
    <property type="entry name" value="S-adenosylmethionine decarboxylase"/>
    <property type="match status" value="1"/>
</dbReference>
<evidence type="ECO:0000256" key="16">
    <source>
        <dbReference type="PIRSR" id="PIRSR001355-2"/>
    </source>
</evidence>
<feature type="active site" description="Proton donor; for catalytic activity" evidence="15">
    <location>
        <position position="86"/>
    </location>
</feature>
<dbReference type="InterPro" id="IPR018166">
    <property type="entry name" value="S-AdoMet_deCO2ase_CS"/>
</dbReference>
<evidence type="ECO:0000256" key="7">
    <source>
        <dbReference type="ARBA" id="ARBA00022813"/>
    </source>
</evidence>
<dbReference type="NCBIfam" id="TIGR00535">
    <property type="entry name" value="SAM_DCase"/>
    <property type="match status" value="1"/>
</dbReference>
<evidence type="ECO:0000256" key="15">
    <source>
        <dbReference type="PIRSR" id="PIRSR001355-1"/>
    </source>
</evidence>
<evidence type="ECO:0000256" key="18">
    <source>
        <dbReference type="PIRSR" id="PIRSR001355-4"/>
    </source>
</evidence>
<keyword evidence="5" id="KW-0949">S-adenosyl-L-methionine</keyword>
<keyword evidence="9" id="KW-0620">Polyamine biosynthesis</keyword>
<dbReference type="Pfam" id="PF01536">
    <property type="entry name" value="SAM_decarbox"/>
    <property type="match status" value="1"/>
</dbReference>
<dbReference type="Proteomes" id="UP000485058">
    <property type="component" value="Unassembled WGS sequence"/>
</dbReference>
<feature type="chain" id="PRO_5042321139" description="S-adenosylmethionine decarboxylase alpha chain" evidence="19">
    <location>
        <begin position="72"/>
        <end position="346"/>
    </location>
</feature>
<feature type="binding site" evidence="16">
    <location>
        <position position="233"/>
    </location>
    <ligand>
        <name>substrate</name>
    </ligand>
</feature>
<accession>A0A699Z047</accession>
<feature type="active site" description="Proton acceptor; for processing activity" evidence="15">
    <location>
        <position position="252"/>
    </location>
</feature>
<feature type="binding site" evidence="16">
    <location>
        <position position="13"/>
    </location>
    <ligand>
        <name>substrate</name>
    </ligand>
</feature>
<keyword evidence="7 18" id="KW-0068">Autocatalytic cleavage</keyword>
<evidence type="ECO:0000256" key="3">
    <source>
        <dbReference type="ARBA" id="ARBA00008466"/>
    </source>
</evidence>
<dbReference type="InterPro" id="IPR001985">
    <property type="entry name" value="S-AdoMet_decarboxylase_euk"/>
</dbReference>
<dbReference type="UniPathway" id="UPA00331">
    <property type="reaction ID" value="UER00451"/>
</dbReference>
<comment type="pathway">
    <text evidence="2">Amine and polyamine biosynthesis; S-adenosylmethioninamine biosynthesis; S-adenosylmethioninamine from S-adenosyl-L-methionine: step 1/1.</text>
</comment>
<comment type="catalytic activity">
    <reaction evidence="14">
        <text>S-adenosyl-L-methionine + H(+) = S-adenosyl 3-(methylsulfanyl)propylamine + CO2</text>
        <dbReference type="Rhea" id="RHEA:15981"/>
        <dbReference type="ChEBI" id="CHEBI:15378"/>
        <dbReference type="ChEBI" id="CHEBI:16526"/>
        <dbReference type="ChEBI" id="CHEBI:57443"/>
        <dbReference type="ChEBI" id="CHEBI:59789"/>
        <dbReference type="EC" id="4.1.1.50"/>
    </reaction>
</comment>
<feature type="active site" description="Schiff-base intermediate with substrate; via pyruvic acid" evidence="15">
    <location>
        <position position="72"/>
    </location>
</feature>
<feature type="modified residue" description="Pyruvic acid (Ser); by autocatalysis" evidence="17">
    <location>
        <position position="72"/>
    </location>
</feature>
<evidence type="ECO:0000256" key="2">
    <source>
        <dbReference type="ARBA" id="ARBA00004911"/>
    </source>
</evidence>
<keyword evidence="12" id="KW-0704">Schiff base</keyword>
<dbReference type="InterPro" id="IPR048283">
    <property type="entry name" value="AdoMetDC-like"/>
</dbReference>
<evidence type="ECO:0000256" key="14">
    <source>
        <dbReference type="ARBA" id="ARBA00048112"/>
    </source>
</evidence>
<feature type="binding site" evidence="16">
    <location>
        <position position="71"/>
    </location>
    <ligand>
        <name>substrate</name>
    </ligand>
</feature>
<feature type="site" description="Cleavage (non-hydrolytic); by autolysis" evidence="18">
    <location>
        <begin position="71"/>
        <end position="72"/>
    </location>
</feature>
<evidence type="ECO:0000256" key="6">
    <source>
        <dbReference type="ARBA" id="ARBA00022793"/>
    </source>
</evidence>
<protein>
    <recommendedName>
        <fullName evidence="4">adenosylmethionine decarboxylase</fullName>
        <ecNumber evidence="4">4.1.1.50</ecNumber>
    </recommendedName>
</protein>
<dbReference type="GO" id="GO:0006597">
    <property type="term" value="P:spermine biosynthetic process"/>
    <property type="evidence" value="ECO:0007669"/>
    <property type="project" value="InterPro"/>
</dbReference>
<comment type="cofactor">
    <cofactor evidence="1">
        <name>pyruvate</name>
        <dbReference type="ChEBI" id="CHEBI:15361"/>
    </cofactor>
</comment>
<evidence type="ECO:0000256" key="5">
    <source>
        <dbReference type="ARBA" id="ARBA00022691"/>
    </source>
</evidence>
<feature type="chain" id="PRO_5042321138" description="S-adenosylmethionine decarboxylase beta chain" evidence="19">
    <location>
        <begin position="1"/>
        <end position="71"/>
    </location>
</feature>
<keyword evidence="8" id="KW-0745">Spermidine biosynthesis</keyword>
<evidence type="ECO:0000256" key="9">
    <source>
        <dbReference type="ARBA" id="ARBA00023115"/>
    </source>
</evidence>
<keyword evidence="21" id="KW-1185">Reference proteome</keyword>
<keyword evidence="10" id="KW-0865">Zymogen</keyword>
<name>A0A699Z047_HAELA</name>
<dbReference type="GO" id="GO:0008295">
    <property type="term" value="P:spermidine biosynthetic process"/>
    <property type="evidence" value="ECO:0007669"/>
    <property type="project" value="UniProtKB-KW"/>
</dbReference>
<evidence type="ECO:0000256" key="12">
    <source>
        <dbReference type="ARBA" id="ARBA00023270"/>
    </source>
</evidence>
<dbReference type="PIRSF" id="PIRSF001355">
    <property type="entry name" value="S-AdenosylMet_decarboxylase"/>
    <property type="match status" value="1"/>
</dbReference>
<gene>
    <name evidence="20" type="ORF">HaLaN_12250</name>
</gene>